<gene>
    <name evidence="2" type="ORF">ETSY1_45870</name>
</gene>
<proteinExistence type="predicted"/>
<dbReference type="HOGENOM" id="CLU_1977507_0_0_7"/>
<dbReference type="EMBL" id="AZHW01001776">
    <property type="protein sequence ID" value="ETW91970.1"/>
    <property type="molecule type" value="Genomic_DNA"/>
</dbReference>
<comment type="caution">
    <text evidence="2">The sequence shown here is derived from an EMBL/GenBank/DDBJ whole genome shotgun (WGS) entry which is preliminary data.</text>
</comment>
<evidence type="ECO:0000256" key="1">
    <source>
        <dbReference type="SAM" id="MobiDB-lite"/>
    </source>
</evidence>
<dbReference type="AlphaFoldDB" id="W4L2S5"/>
<accession>W4L2S5</accession>
<keyword evidence="3" id="KW-1185">Reference proteome</keyword>
<feature type="region of interest" description="Disordered" evidence="1">
    <location>
        <begin position="46"/>
        <end position="71"/>
    </location>
</feature>
<evidence type="ECO:0000313" key="3">
    <source>
        <dbReference type="Proteomes" id="UP000019141"/>
    </source>
</evidence>
<feature type="compositionally biased region" description="Polar residues" evidence="1">
    <location>
        <begin position="46"/>
        <end position="55"/>
    </location>
</feature>
<organism evidence="2 3">
    <name type="scientific">Entotheonella factor</name>
    <dbReference type="NCBI Taxonomy" id="1429438"/>
    <lineage>
        <taxon>Bacteria</taxon>
        <taxon>Pseudomonadati</taxon>
        <taxon>Nitrospinota/Tectimicrobiota group</taxon>
        <taxon>Candidatus Tectimicrobiota</taxon>
        <taxon>Candidatus Entotheonellia</taxon>
        <taxon>Candidatus Entotheonellales</taxon>
        <taxon>Candidatus Entotheonellaceae</taxon>
        <taxon>Candidatus Entotheonella</taxon>
    </lineage>
</organism>
<sequence>MALEMCSPSKAGPENALEMTKWLKKFFGARKHQGVSLAVLAGFSGSRTGRNFGQNQREKGDSANRNVSGGSHRREAFNTAVRWQLQLILFANVDATAERMQAGRVENAACTPWRGIVAFDKSAPAK</sequence>
<name>W4L2S5_ENTF1</name>
<protein>
    <submittedName>
        <fullName evidence="2">Uncharacterized protein</fullName>
    </submittedName>
</protein>
<reference evidence="2 3" key="1">
    <citation type="journal article" date="2014" name="Nature">
        <title>An environmental bacterial taxon with a large and distinct metabolic repertoire.</title>
        <authorList>
            <person name="Wilson M.C."/>
            <person name="Mori T."/>
            <person name="Ruckert C."/>
            <person name="Uria A.R."/>
            <person name="Helf M.J."/>
            <person name="Takada K."/>
            <person name="Gernert C."/>
            <person name="Steffens U.A."/>
            <person name="Heycke N."/>
            <person name="Schmitt S."/>
            <person name="Rinke C."/>
            <person name="Helfrich E.J."/>
            <person name="Brachmann A.O."/>
            <person name="Gurgui C."/>
            <person name="Wakimoto T."/>
            <person name="Kracht M."/>
            <person name="Crusemann M."/>
            <person name="Hentschel U."/>
            <person name="Abe I."/>
            <person name="Matsunaga S."/>
            <person name="Kalinowski J."/>
            <person name="Takeyama H."/>
            <person name="Piel J."/>
        </authorList>
    </citation>
    <scope>NUCLEOTIDE SEQUENCE [LARGE SCALE GENOMIC DNA]</scope>
    <source>
        <strain evidence="3">TSY1</strain>
    </source>
</reference>
<dbReference type="Proteomes" id="UP000019141">
    <property type="component" value="Unassembled WGS sequence"/>
</dbReference>
<evidence type="ECO:0000313" key="2">
    <source>
        <dbReference type="EMBL" id="ETW91970.1"/>
    </source>
</evidence>